<comment type="similarity">
    <text evidence="1">Belongs to the 'GDXG' lipolytic enzyme family.</text>
</comment>
<evidence type="ECO:0000256" key="1">
    <source>
        <dbReference type="ARBA" id="ARBA00010515"/>
    </source>
</evidence>
<evidence type="ECO:0000313" key="3">
    <source>
        <dbReference type="Proteomes" id="UP000813463"/>
    </source>
</evidence>
<dbReference type="SUPFAM" id="SSF53474">
    <property type="entry name" value="alpha/beta-Hydrolases"/>
    <property type="match status" value="1"/>
</dbReference>
<gene>
    <name evidence="4" type="primary">LOC110782232</name>
</gene>
<organism evidence="3 4">
    <name type="scientific">Spinacia oleracea</name>
    <name type="common">Spinach</name>
    <dbReference type="NCBI Taxonomy" id="3562"/>
    <lineage>
        <taxon>Eukaryota</taxon>
        <taxon>Viridiplantae</taxon>
        <taxon>Streptophyta</taxon>
        <taxon>Embryophyta</taxon>
        <taxon>Tracheophyta</taxon>
        <taxon>Spermatophyta</taxon>
        <taxon>Magnoliopsida</taxon>
        <taxon>eudicotyledons</taxon>
        <taxon>Gunneridae</taxon>
        <taxon>Pentapetalae</taxon>
        <taxon>Caryophyllales</taxon>
        <taxon>Chenopodiaceae</taxon>
        <taxon>Chenopodioideae</taxon>
        <taxon>Anserineae</taxon>
        <taxon>Spinacia</taxon>
    </lineage>
</organism>
<dbReference type="Gene3D" id="3.40.50.1820">
    <property type="entry name" value="alpha/beta hydrolase"/>
    <property type="match status" value="1"/>
</dbReference>
<reference evidence="3" key="1">
    <citation type="journal article" date="2021" name="Nat. Commun.">
        <title>Genomic analyses provide insights into spinach domestication and the genetic basis of agronomic traits.</title>
        <authorList>
            <person name="Cai X."/>
            <person name="Sun X."/>
            <person name="Xu C."/>
            <person name="Sun H."/>
            <person name="Wang X."/>
            <person name="Ge C."/>
            <person name="Zhang Z."/>
            <person name="Wang Q."/>
            <person name="Fei Z."/>
            <person name="Jiao C."/>
            <person name="Wang Q."/>
        </authorList>
    </citation>
    <scope>NUCLEOTIDE SEQUENCE [LARGE SCALE GENOMIC DNA]</scope>
    <source>
        <strain evidence="3">cv. Varoflay</strain>
    </source>
</reference>
<evidence type="ECO:0000259" key="2">
    <source>
        <dbReference type="Pfam" id="PF07859"/>
    </source>
</evidence>
<accession>A0ABM3RF01</accession>
<dbReference type="PANTHER" id="PTHR23024:SF582">
    <property type="entry name" value="CARBOXYLESTERASE 12-RELATED"/>
    <property type="match status" value="1"/>
</dbReference>
<dbReference type="RefSeq" id="XP_056694197.1">
    <property type="nucleotide sequence ID" value="XM_056838219.1"/>
</dbReference>
<keyword evidence="3" id="KW-1185">Reference proteome</keyword>
<dbReference type="InterPro" id="IPR013094">
    <property type="entry name" value="AB_hydrolase_3"/>
</dbReference>
<dbReference type="InterPro" id="IPR029058">
    <property type="entry name" value="AB_hydrolase_fold"/>
</dbReference>
<dbReference type="GeneID" id="110782232"/>
<sequence>MVSSNSSNNEWTYTESDIAKKFSFFNLLKDGRIHVFTSLYERAPPSDHPVTTPGVETKDITISLTISARIFLPSSAATTTTTTNKLPLLVYFHGGGFCMQSAFSVEYSLFVSQIVAEANVIAVSVEYRLFPKDCIPACYEDGWGAIQWVGLHCKGGGPECWINDYADLGRVFVGGDSAGGNITHNLVAKVAEGLPENVRVEGMILIHPFFWEGEEMWMFMCPTNKGPKDPRLTPAVEDLARMGCDRVLVLVAEKDDEHLYEAGKKYAENLIKSGWKGTVAELMENKGKEHIFHLYDPLDPEAVAIRQRISSFIHHHHPDNKHGNTDVLPCLNGF</sequence>
<evidence type="ECO:0000313" key="4">
    <source>
        <dbReference type="RefSeq" id="XP_056694197.1"/>
    </source>
</evidence>
<dbReference type="InterPro" id="IPR050466">
    <property type="entry name" value="Carboxylest/Gibb_receptor"/>
</dbReference>
<proteinExistence type="inferred from homology"/>
<dbReference type="Proteomes" id="UP000813463">
    <property type="component" value="Chromosome 3"/>
</dbReference>
<dbReference type="Pfam" id="PF07859">
    <property type="entry name" value="Abhydrolase_3"/>
    <property type="match status" value="1"/>
</dbReference>
<name>A0ABM3RF01_SPIOL</name>
<feature type="domain" description="Alpha/beta hydrolase fold-3" evidence="2">
    <location>
        <begin position="89"/>
        <end position="211"/>
    </location>
</feature>
<dbReference type="PANTHER" id="PTHR23024">
    <property type="entry name" value="ARYLACETAMIDE DEACETYLASE"/>
    <property type="match status" value="1"/>
</dbReference>
<protein>
    <submittedName>
        <fullName evidence="4">Probable carboxylesterase 5</fullName>
    </submittedName>
</protein>
<reference evidence="4" key="2">
    <citation type="submission" date="2025-08" db="UniProtKB">
        <authorList>
            <consortium name="RefSeq"/>
        </authorList>
    </citation>
    <scope>IDENTIFICATION</scope>
    <source>
        <tissue evidence="4">Leaf</tissue>
    </source>
</reference>